<dbReference type="NCBIfam" id="TIGR00595">
    <property type="entry name" value="priA"/>
    <property type="match status" value="1"/>
</dbReference>
<comment type="function">
    <text evidence="11">Initiates the restart of stalled replication forks, which reloads the replicative helicase on sites other than the origin of replication. Recognizes and binds to abandoned replication forks and remodels them to uncover a helicase loading site. Promotes assembly of the primosome at these replication forks.</text>
</comment>
<keyword evidence="8 11" id="KW-0067">ATP-binding</keyword>
<evidence type="ECO:0000256" key="2">
    <source>
        <dbReference type="ARBA" id="ARBA00022705"/>
    </source>
</evidence>
<evidence type="ECO:0000256" key="9">
    <source>
        <dbReference type="ARBA" id="ARBA00023125"/>
    </source>
</evidence>
<evidence type="ECO:0000256" key="1">
    <source>
        <dbReference type="ARBA" id="ARBA00022515"/>
    </source>
</evidence>
<dbReference type="InterPro" id="IPR001650">
    <property type="entry name" value="Helicase_C-like"/>
</dbReference>
<dbReference type="RefSeq" id="WP_248342937.1">
    <property type="nucleotide sequence ID" value="NZ_AP025592.1"/>
</dbReference>
<dbReference type="SUPFAM" id="SSF52540">
    <property type="entry name" value="P-loop containing nucleoside triphosphate hydrolases"/>
    <property type="match status" value="2"/>
</dbReference>
<name>A0ABM7XEX2_9BACT</name>
<dbReference type="InterPro" id="IPR040498">
    <property type="entry name" value="PriA_CRR"/>
</dbReference>
<dbReference type="InterPro" id="IPR041236">
    <property type="entry name" value="PriA_C"/>
</dbReference>
<dbReference type="Pfam" id="PF18074">
    <property type="entry name" value="PriA_C"/>
    <property type="match status" value="1"/>
</dbReference>
<evidence type="ECO:0000256" key="8">
    <source>
        <dbReference type="ARBA" id="ARBA00022840"/>
    </source>
</evidence>
<feature type="binding site" evidence="11">
    <location>
        <position position="477"/>
    </location>
    <ligand>
        <name>Zn(2+)</name>
        <dbReference type="ChEBI" id="CHEBI:29105"/>
        <label>2</label>
    </ligand>
</feature>
<reference evidence="14" key="1">
    <citation type="journal article" date="2022" name="Int. J. Syst. Evol. Microbiol.">
        <title>Anaeromyxobacter oryzae sp. nov., Anaeromyxobacter diazotrophicus sp. nov. and Anaeromyxobacter paludicola sp. nov., isolated from paddy soils.</title>
        <authorList>
            <person name="Itoh H."/>
            <person name="Xu Z."/>
            <person name="Mise K."/>
            <person name="Masuda Y."/>
            <person name="Ushijima N."/>
            <person name="Hayakawa C."/>
            <person name="Shiratori Y."/>
            <person name="Senoo K."/>
        </authorList>
    </citation>
    <scope>NUCLEOTIDE SEQUENCE [LARGE SCALE GENOMIC DNA]</scope>
    <source>
        <strain evidence="14">Red630</strain>
    </source>
</reference>
<evidence type="ECO:0000313" key="13">
    <source>
        <dbReference type="EMBL" id="BDG10448.1"/>
    </source>
</evidence>
<feature type="binding site" evidence="11">
    <location>
        <position position="490"/>
    </location>
    <ligand>
        <name>Zn(2+)</name>
        <dbReference type="ChEBI" id="CHEBI:29105"/>
        <label>1</label>
    </ligand>
</feature>
<feature type="domain" description="Helicase ATP-binding" evidence="12">
    <location>
        <begin position="213"/>
        <end position="379"/>
    </location>
</feature>
<keyword evidence="9 11" id="KW-0238">DNA-binding</keyword>
<dbReference type="Pfam" id="PF18319">
    <property type="entry name" value="Zn_ribbon_PriA"/>
    <property type="match status" value="1"/>
</dbReference>
<evidence type="ECO:0000256" key="10">
    <source>
        <dbReference type="ARBA" id="ARBA00023235"/>
    </source>
</evidence>
<keyword evidence="1 11" id="KW-0639">Primosome</keyword>
<keyword evidence="3 11" id="KW-0479">Metal-binding</keyword>
<keyword evidence="14" id="KW-1185">Reference proteome</keyword>
<evidence type="ECO:0000259" key="12">
    <source>
        <dbReference type="PROSITE" id="PS51192"/>
    </source>
</evidence>
<dbReference type="InterPro" id="IPR005259">
    <property type="entry name" value="PriA"/>
</dbReference>
<dbReference type="PANTHER" id="PTHR30580:SF0">
    <property type="entry name" value="PRIMOSOMAL PROTEIN N"/>
    <property type="match status" value="1"/>
</dbReference>
<dbReference type="Gene3D" id="3.40.1440.60">
    <property type="entry name" value="PriA, 3(prime) DNA-binding domain"/>
    <property type="match status" value="1"/>
</dbReference>
<dbReference type="InterPro" id="IPR042115">
    <property type="entry name" value="PriA_3primeBD_sf"/>
</dbReference>
<evidence type="ECO:0000256" key="6">
    <source>
        <dbReference type="ARBA" id="ARBA00022806"/>
    </source>
</evidence>
<dbReference type="InterPro" id="IPR027417">
    <property type="entry name" value="P-loop_NTPase"/>
</dbReference>
<dbReference type="Pfam" id="PF17764">
    <property type="entry name" value="PriA_3primeBD"/>
    <property type="match status" value="1"/>
</dbReference>
<keyword evidence="7 11" id="KW-0862">Zinc</keyword>
<dbReference type="EMBL" id="AP025592">
    <property type="protein sequence ID" value="BDG10448.1"/>
    <property type="molecule type" value="Genomic_DNA"/>
</dbReference>
<evidence type="ECO:0000256" key="5">
    <source>
        <dbReference type="ARBA" id="ARBA00022801"/>
    </source>
</evidence>
<dbReference type="Pfam" id="PF00270">
    <property type="entry name" value="DEAD"/>
    <property type="match status" value="1"/>
</dbReference>
<evidence type="ECO:0000256" key="11">
    <source>
        <dbReference type="HAMAP-Rule" id="MF_00983"/>
    </source>
</evidence>
<accession>A0ABM7XEX2</accession>
<dbReference type="PANTHER" id="PTHR30580">
    <property type="entry name" value="PRIMOSOMAL PROTEIN N"/>
    <property type="match status" value="1"/>
</dbReference>
<feature type="binding site" evidence="11">
    <location>
        <position position="447"/>
    </location>
    <ligand>
        <name>Zn(2+)</name>
        <dbReference type="ChEBI" id="CHEBI:29105"/>
        <label>1</label>
    </ligand>
</feature>
<evidence type="ECO:0000313" key="14">
    <source>
        <dbReference type="Proteomes" id="UP001162734"/>
    </source>
</evidence>
<comment type="catalytic activity">
    <reaction evidence="11">
        <text>Couples ATP hydrolysis with the unwinding of duplex DNA by translocating in the 3'-5' direction.</text>
        <dbReference type="EC" id="5.6.2.4"/>
    </reaction>
</comment>
<proteinExistence type="inferred from homology"/>
<keyword evidence="5 11" id="KW-0378">Hydrolase</keyword>
<dbReference type="SMART" id="SM00487">
    <property type="entry name" value="DEXDc"/>
    <property type="match status" value="1"/>
</dbReference>
<dbReference type="PROSITE" id="PS51192">
    <property type="entry name" value="HELICASE_ATP_BIND_1"/>
    <property type="match status" value="1"/>
</dbReference>
<dbReference type="EC" id="5.6.2.4" evidence="11"/>
<comment type="cofactor">
    <cofactor evidence="11">
        <name>Zn(2+)</name>
        <dbReference type="ChEBI" id="CHEBI:29105"/>
    </cofactor>
    <text evidence="11">Binds 2 zinc ions per subunit.</text>
</comment>
<feature type="binding site" evidence="11">
    <location>
        <position position="456"/>
    </location>
    <ligand>
        <name>Zn(2+)</name>
        <dbReference type="ChEBI" id="CHEBI:29105"/>
        <label>2</label>
    </ligand>
</feature>
<keyword evidence="4 11" id="KW-0547">Nucleotide-binding</keyword>
<comment type="catalytic activity">
    <reaction evidence="11">
        <text>ATP + H2O = ADP + phosphate + H(+)</text>
        <dbReference type="Rhea" id="RHEA:13065"/>
        <dbReference type="ChEBI" id="CHEBI:15377"/>
        <dbReference type="ChEBI" id="CHEBI:15378"/>
        <dbReference type="ChEBI" id="CHEBI:30616"/>
        <dbReference type="ChEBI" id="CHEBI:43474"/>
        <dbReference type="ChEBI" id="CHEBI:456216"/>
        <dbReference type="EC" id="5.6.2.4"/>
    </reaction>
</comment>
<comment type="subunit">
    <text evidence="11">Component of the replication restart primosome.</text>
</comment>
<gene>
    <name evidence="11 13" type="primary">priA</name>
    <name evidence="13" type="ORF">AMPC_35610</name>
</gene>
<dbReference type="HAMAP" id="MF_00983">
    <property type="entry name" value="PriA"/>
    <property type="match status" value="1"/>
</dbReference>
<dbReference type="Gene3D" id="3.40.50.300">
    <property type="entry name" value="P-loop containing nucleotide triphosphate hydrolases"/>
    <property type="match status" value="2"/>
</dbReference>
<dbReference type="CDD" id="cd17929">
    <property type="entry name" value="DEXHc_priA"/>
    <property type="match status" value="1"/>
</dbReference>
<evidence type="ECO:0000256" key="7">
    <source>
        <dbReference type="ARBA" id="ARBA00022833"/>
    </source>
</evidence>
<evidence type="ECO:0000256" key="4">
    <source>
        <dbReference type="ARBA" id="ARBA00022741"/>
    </source>
</evidence>
<sequence length="737" mass="78766">MLVEVAVAAAVRGTFTYRVPASLEPEVTLGRRVAVPFGRSPRATGYVLGFPESAPDGVALRDVAAVLDQFPLFTAPLVKLLRWAEDYYLVPPGELFRAALPPGLNARGGGEAPARRAVEFAAPCDGAAGALDGLGRAPAQRAVLEYLLARGRIPLEELRAALPKARPALTALVKRGLARVEAEAPAPAGAELPASAAAPALTPAQAAALAAVEEAAGAYTPFLLLGVTGSGKTEVYLQAIARARARGKGALVLVPEIGLTPQLAGRFRARFGADVAVLHSGLTPPERHAEWLRLRRGEARICVGVRSAIFAPVEDVGVIVVDEEHDGSFKQEDGPAYHARDLAVVRARLEQAVLLLGSATPSLETLENARRGRYRLLELPERVDGRPMPEVEVVDLSRRRGGGRGAARPELGLLSPRLAEMLRETLAAGQQSILFLNRRGYETLVVCEDCGREEQCERCSVSLTHHRRRNVLTCHYCGYSVPVTPECPACGGMRRGLGVGTEQVEAGVKALLPGARVERLDRDAVSGADDLASVLARFARRELDVLVGTQMVAKGHDFPGVTLVGVVLADTSLALPDFRARERTFQLLAQVAGRAGRGGEAGRVLVQTFHPEEPAIDCARTHDYARFAEGELAWRRQLAYPPHGRMMAVRVEGSEAGARRTAEALGQAARPALGRAMMLGPAPAALERLRGKSRWHLLFKAPDAASLRPVHRALARVAARPPGGAAVRFDMDPYSML</sequence>
<protein>
    <recommendedName>
        <fullName evidence="11">Replication restart protein PriA</fullName>
    </recommendedName>
    <alternativeName>
        <fullName evidence="11">ATP-dependent DNA helicase PriA</fullName>
        <ecNumber evidence="11">5.6.2.4</ecNumber>
    </alternativeName>
    <alternativeName>
        <fullName evidence="11">DNA 3'-5' helicase PriA</fullName>
    </alternativeName>
</protein>
<organism evidence="13 14">
    <name type="scientific">Anaeromyxobacter paludicola</name>
    <dbReference type="NCBI Taxonomy" id="2918171"/>
    <lineage>
        <taxon>Bacteria</taxon>
        <taxon>Pseudomonadati</taxon>
        <taxon>Myxococcota</taxon>
        <taxon>Myxococcia</taxon>
        <taxon>Myxococcales</taxon>
        <taxon>Cystobacterineae</taxon>
        <taxon>Anaeromyxobacteraceae</taxon>
        <taxon>Anaeromyxobacter</taxon>
    </lineage>
</organism>
<evidence type="ECO:0000256" key="3">
    <source>
        <dbReference type="ARBA" id="ARBA00022723"/>
    </source>
</evidence>
<dbReference type="InterPro" id="IPR041222">
    <property type="entry name" value="PriA_3primeBD"/>
</dbReference>
<dbReference type="InterPro" id="IPR014001">
    <property type="entry name" value="Helicase_ATP-bd"/>
</dbReference>
<dbReference type="InterPro" id="IPR011545">
    <property type="entry name" value="DEAD/DEAH_box_helicase_dom"/>
</dbReference>
<keyword evidence="6 11" id="KW-0347">Helicase</keyword>
<feature type="binding site" evidence="11">
    <location>
        <position position="474"/>
    </location>
    <ligand>
        <name>Zn(2+)</name>
        <dbReference type="ChEBI" id="CHEBI:29105"/>
        <label>2</label>
    </ligand>
</feature>
<dbReference type="SMART" id="SM00490">
    <property type="entry name" value="HELICc"/>
    <property type="match status" value="1"/>
</dbReference>
<comment type="similarity">
    <text evidence="11">Belongs to the helicase family. PriA subfamily.</text>
</comment>
<feature type="binding site" evidence="11">
    <location>
        <position position="459"/>
    </location>
    <ligand>
        <name>Zn(2+)</name>
        <dbReference type="ChEBI" id="CHEBI:29105"/>
        <label>2</label>
    </ligand>
</feature>
<feature type="binding site" evidence="11">
    <location>
        <position position="450"/>
    </location>
    <ligand>
        <name>Zn(2+)</name>
        <dbReference type="ChEBI" id="CHEBI:29105"/>
        <label>1</label>
    </ligand>
</feature>
<keyword evidence="2 11" id="KW-0235">DNA replication</keyword>
<keyword evidence="10 11" id="KW-0413">Isomerase</keyword>
<feature type="binding site" evidence="11">
    <location>
        <position position="487"/>
    </location>
    <ligand>
        <name>Zn(2+)</name>
        <dbReference type="ChEBI" id="CHEBI:29105"/>
        <label>1</label>
    </ligand>
</feature>
<dbReference type="Pfam" id="PF00271">
    <property type="entry name" value="Helicase_C"/>
    <property type="match status" value="1"/>
</dbReference>
<dbReference type="Proteomes" id="UP001162734">
    <property type="component" value="Chromosome"/>
</dbReference>